<dbReference type="InParanoid" id="I2H4R5"/>
<dbReference type="GeneID" id="14496440"/>
<dbReference type="PANTHER" id="PTHR36089:SF1">
    <property type="entry name" value="CHITIN SYNTHASE 3 COMPLEX PROTEIN CSI2-RELATED"/>
    <property type="match status" value="1"/>
</dbReference>
<feature type="transmembrane region" description="Helical" evidence="2">
    <location>
        <begin position="43"/>
        <end position="65"/>
    </location>
</feature>
<dbReference type="Proteomes" id="UP000002866">
    <property type="component" value="Chromosome 5"/>
</dbReference>
<dbReference type="FunCoup" id="I2H4R5">
    <property type="interactions" value="38"/>
</dbReference>
<gene>
    <name evidence="3" type="primary">TBLA0E03130</name>
    <name evidence="3" type="ORF">TBLA_0E03130</name>
</gene>
<dbReference type="EMBL" id="HE806320">
    <property type="protein sequence ID" value="CCH61367.1"/>
    <property type="molecule type" value="Genomic_DNA"/>
</dbReference>
<accession>I2H4R5</accession>
<feature type="region of interest" description="Disordered" evidence="1">
    <location>
        <begin position="270"/>
        <end position="315"/>
    </location>
</feature>
<dbReference type="InterPro" id="IPR051009">
    <property type="entry name" value="PRM"/>
</dbReference>
<dbReference type="GO" id="GO:0005935">
    <property type="term" value="C:cellular bud neck"/>
    <property type="evidence" value="ECO:0007669"/>
    <property type="project" value="TreeGrafter"/>
</dbReference>
<dbReference type="KEGG" id="tbl:TBLA_0E03130"/>
<dbReference type="PANTHER" id="PTHR36089">
    <property type="entry name" value="CHITIN SYNTHASE 3 COMPLEX PROTEIN CSI2-RELATED"/>
    <property type="match status" value="1"/>
</dbReference>
<dbReference type="eggNOG" id="ENOG502RZE8">
    <property type="taxonomic scope" value="Eukaryota"/>
</dbReference>
<name>I2H4R5_HENB6</name>
<keyword evidence="4" id="KW-1185">Reference proteome</keyword>
<evidence type="ECO:0000313" key="3">
    <source>
        <dbReference type="EMBL" id="CCH61367.1"/>
    </source>
</evidence>
<protein>
    <recommendedName>
        <fullName evidence="5">Vacuolar membrane protein</fullName>
    </recommendedName>
</protein>
<evidence type="ECO:0008006" key="5">
    <source>
        <dbReference type="Google" id="ProtNLM"/>
    </source>
</evidence>
<keyword evidence="2" id="KW-0472">Membrane</keyword>
<dbReference type="AlphaFoldDB" id="I2H4R5"/>
<dbReference type="OMA" id="QSARSEY"/>
<organism evidence="3 4">
    <name type="scientific">Henningerozyma blattae (strain ATCC 34711 / CBS 6284 / DSM 70876 / NBRC 10599 / NRRL Y-10934 / UCD 77-7)</name>
    <name type="common">Yeast</name>
    <name type="synonym">Tetrapisispora blattae</name>
    <dbReference type="NCBI Taxonomy" id="1071380"/>
    <lineage>
        <taxon>Eukaryota</taxon>
        <taxon>Fungi</taxon>
        <taxon>Dikarya</taxon>
        <taxon>Ascomycota</taxon>
        <taxon>Saccharomycotina</taxon>
        <taxon>Saccharomycetes</taxon>
        <taxon>Saccharomycetales</taxon>
        <taxon>Saccharomycetaceae</taxon>
        <taxon>Henningerozyma</taxon>
    </lineage>
</organism>
<reference evidence="3 4" key="1">
    <citation type="journal article" date="2011" name="Proc. Natl. Acad. Sci. U.S.A.">
        <title>Evolutionary erosion of yeast sex chromosomes by mating-type switching accidents.</title>
        <authorList>
            <person name="Gordon J.L."/>
            <person name="Armisen D."/>
            <person name="Proux-Wera E."/>
            <person name="Oheigeartaigh S.S."/>
            <person name="Byrne K.P."/>
            <person name="Wolfe K.H."/>
        </authorList>
    </citation>
    <scope>NUCLEOTIDE SEQUENCE [LARGE SCALE GENOMIC DNA]</scope>
    <source>
        <strain evidence="4">ATCC 34711 / CBS 6284 / DSM 70876 / NBRC 10599 / NRRL Y-10934 / UCD 77-7</strain>
    </source>
</reference>
<sequence length="315" mass="34325">MALPKLNLPSLSSTNYSTYSNTNIPSTKGNVHIYQPKVIDGTVFIAFGACLGFIFLIILSLWAILTFKSWQSARSEYKRREIESKYQFDPFYISNNTNQRSTLSLLGNEKNNIFMDPLSGISTYEDLEDFDTSSSSLTTSSSSNSSPFHSDISEKILKSQKSSGGNNSNTSTLIAGNGNGPYGLHARQDSMFISPTEILQSEAWNSSNISLDSTVDTLTGNQLKKTSLPIISNGSMNNSFQNFTAPSDKSSFQYIPKSSMINLSTTSFANSPAPSIPTSTGQPTTGTPNTNKTSNTSNSKHKRAPSMMLDDLLNE</sequence>
<dbReference type="RefSeq" id="XP_004180886.1">
    <property type="nucleotide sequence ID" value="XM_004180838.1"/>
</dbReference>
<proteinExistence type="predicted"/>
<evidence type="ECO:0000256" key="2">
    <source>
        <dbReference type="SAM" id="Phobius"/>
    </source>
</evidence>
<evidence type="ECO:0000313" key="4">
    <source>
        <dbReference type="Proteomes" id="UP000002866"/>
    </source>
</evidence>
<keyword evidence="2" id="KW-0812">Transmembrane</keyword>
<dbReference type="OrthoDB" id="4065319at2759"/>
<evidence type="ECO:0000256" key="1">
    <source>
        <dbReference type="SAM" id="MobiDB-lite"/>
    </source>
</evidence>
<dbReference type="GO" id="GO:0000324">
    <property type="term" value="C:fungal-type vacuole"/>
    <property type="evidence" value="ECO:0007669"/>
    <property type="project" value="TreeGrafter"/>
</dbReference>
<dbReference type="HOGENOM" id="CLU_883332_0_0_1"/>
<keyword evidence="2" id="KW-1133">Transmembrane helix</keyword>
<feature type="compositionally biased region" description="Low complexity" evidence="1">
    <location>
        <begin position="276"/>
        <end position="298"/>
    </location>
</feature>